<keyword evidence="3" id="KW-1185">Reference proteome</keyword>
<evidence type="ECO:0000256" key="1">
    <source>
        <dbReference type="SAM" id="Phobius"/>
    </source>
</evidence>
<comment type="caution">
    <text evidence="2">The sequence shown here is derived from an EMBL/GenBank/DDBJ whole genome shotgun (WGS) entry which is preliminary data.</text>
</comment>
<sequence>MKVLKWGLGILLTLGVIMIGFYQFNRETHKTHFRGSNVKTSVFQEKWERLRKEQNVSKHANIEQFHMIIDENKKIESIRFEIIEKTGKGYNIIHYSENQEEKNADVSESTSKSWLQYKRLSDAHVFFHNLDRLNSKGFLTNEFPYTLIASSGWNELHELRDDYYLLNNKLALVPNKEETTVKGSTLLVIGSRERDSFESAATNTKTVLISSK</sequence>
<keyword evidence="1" id="KW-0472">Membrane</keyword>
<keyword evidence="1" id="KW-1133">Transmembrane helix</keyword>
<organism evidence="2 3">
    <name type="scientific">Peribacillus deserti</name>
    <dbReference type="NCBI Taxonomy" id="673318"/>
    <lineage>
        <taxon>Bacteria</taxon>
        <taxon>Bacillati</taxon>
        <taxon>Bacillota</taxon>
        <taxon>Bacilli</taxon>
        <taxon>Bacillales</taxon>
        <taxon>Bacillaceae</taxon>
        <taxon>Peribacillus</taxon>
    </lineage>
</organism>
<gene>
    <name evidence="2" type="ORF">CUU66_23025</name>
</gene>
<dbReference type="Proteomes" id="UP000234748">
    <property type="component" value="Unassembled WGS sequence"/>
</dbReference>
<dbReference type="EMBL" id="PGUY01000089">
    <property type="protein sequence ID" value="PLT27618.1"/>
    <property type="molecule type" value="Genomic_DNA"/>
</dbReference>
<evidence type="ECO:0000313" key="2">
    <source>
        <dbReference type="EMBL" id="PLT27618.1"/>
    </source>
</evidence>
<protein>
    <submittedName>
        <fullName evidence="2">Uncharacterized protein</fullName>
    </submittedName>
</protein>
<dbReference type="RefSeq" id="WP_101645733.1">
    <property type="nucleotide sequence ID" value="NZ_PGUY01000089.1"/>
</dbReference>
<evidence type="ECO:0000313" key="3">
    <source>
        <dbReference type="Proteomes" id="UP000234748"/>
    </source>
</evidence>
<feature type="transmembrane region" description="Helical" evidence="1">
    <location>
        <begin position="6"/>
        <end position="24"/>
    </location>
</feature>
<accession>A0A2N5LZT4</accession>
<reference evidence="2 3" key="1">
    <citation type="submission" date="2017-11" db="EMBL/GenBank/DDBJ databases">
        <title>Comparitive Functional Genomics of Dry Heat Resistant strains isolated from the Viking Spacecraft.</title>
        <authorList>
            <person name="Seuylemezian A."/>
            <person name="Cooper K."/>
            <person name="Vaishampayan P."/>
        </authorList>
    </citation>
    <scope>NUCLEOTIDE SEQUENCE [LARGE SCALE GENOMIC DNA]</scope>
    <source>
        <strain evidence="2 3">V1-29</strain>
    </source>
</reference>
<dbReference type="OrthoDB" id="2850313at2"/>
<proteinExistence type="predicted"/>
<name>A0A2N5LZT4_9BACI</name>
<dbReference type="AlphaFoldDB" id="A0A2N5LZT4"/>
<keyword evidence="1" id="KW-0812">Transmembrane</keyword>